<evidence type="ECO:0000313" key="2">
    <source>
        <dbReference type="EMBL" id="PJE67548.1"/>
    </source>
</evidence>
<comment type="caution">
    <text evidence="2">The sequence shown here is derived from an EMBL/GenBank/DDBJ whole genome shotgun (WGS) entry which is preliminary data.</text>
</comment>
<gene>
    <name evidence="2" type="ORF">COU95_01795</name>
</gene>
<dbReference type="Proteomes" id="UP000231474">
    <property type="component" value="Unassembled WGS sequence"/>
</dbReference>
<protein>
    <submittedName>
        <fullName evidence="2">Uncharacterized protein</fullName>
    </submittedName>
</protein>
<reference evidence="3" key="1">
    <citation type="submission" date="2017-09" db="EMBL/GenBank/DDBJ databases">
        <title>Depth-based differentiation of microbial function through sediment-hosted aquifers and enrichment of novel symbionts in the deep terrestrial subsurface.</title>
        <authorList>
            <person name="Probst A.J."/>
            <person name="Ladd B."/>
            <person name="Jarett J.K."/>
            <person name="Geller-Mcgrath D.E."/>
            <person name="Sieber C.M.K."/>
            <person name="Emerson J.B."/>
            <person name="Anantharaman K."/>
            <person name="Thomas B.C."/>
            <person name="Malmstrom R."/>
            <person name="Stieglmeier M."/>
            <person name="Klingl A."/>
            <person name="Woyke T."/>
            <person name="Ryan C.M."/>
            <person name="Banfield J.F."/>
        </authorList>
    </citation>
    <scope>NUCLEOTIDE SEQUENCE [LARGE SCALE GENOMIC DNA]</scope>
</reference>
<evidence type="ECO:0000313" key="3">
    <source>
        <dbReference type="Proteomes" id="UP000231474"/>
    </source>
</evidence>
<organism evidence="2 3">
    <name type="scientific">Candidatus Shapirobacteria bacterium CG10_big_fil_rev_8_21_14_0_10_40_9</name>
    <dbReference type="NCBI Taxonomy" id="1974888"/>
    <lineage>
        <taxon>Bacteria</taxon>
        <taxon>Candidatus Shapironibacteriota</taxon>
    </lineage>
</organism>
<accession>A0A2M8L3U5</accession>
<name>A0A2M8L3U5_9BACT</name>
<dbReference type="EMBL" id="PFEK01000035">
    <property type="protein sequence ID" value="PJE67548.1"/>
    <property type="molecule type" value="Genomic_DNA"/>
</dbReference>
<sequence length="181" mass="20166">MLLGSAGKRSEFEKPPPTQGAQQPIESKVYYFEDLGNGFIRVTSPKYKCSFEFSSDLKYFPPVGEEQPGVLESIGFQTEKRVRNDISSIFVISFAPSTTGNPCSSYKTLPNWSQTMVSGLEAVKSGKPDNQTIILCSGTYNYSFSYHGAYTPKKEGALSPEEIAKEKEAYDYMLQTFKVMP</sequence>
<feature type="region of interest" description="Disordered" evidence="1">
    <location>
        <begin position="1"/>
        <end position="23"/>
    </location>
</feature>
<dbReference type="AlphaFoldDB" id="A0A2M8L3U5"/>
<evidence type="ECO:0000256" key="1">
    <source>
        <dbReference type="SAM" id="MobiDB-lite"/>
    </source>
</evidence>
<proteinExistence type="predicted"/>